<name>C4GAF3_9FIRM</name>
<dbReference type="InterPro" id="IPR004013">
    <property type="entry name" value="PHP_dom"/>
</dbReference>
<dbReference type="GO" id="GO:0005737">
    <property type="term" value="C:cytoplasm"/>
    <property type="evidence" value="ECO:0007669"/>
    <property type="project" value="TreeGrafter"/>
</dbReference>
<dbReference type="PANTHER" id="PTHR21039:SF0">
    <property type="entry name" value="HISTIDINOL-PHOSPHATASE"/>
    <property type="match status" value="1"/>
</dbReference>
<dbReference type="Pfam" id="PF02811">
    <property type="entry name" value="PHP"/>
    <property type="match status" value="1"/>
</dbReference>
<reference evidence="10" key="1">
    <citation type="submission" date="2009-04" db="EMBL/GenBank/DDBJ databases">
        <authorList>
            <person name="Weinstock G."/>
            <person name="Sodergren E."/>
            <person name="Clifton S."/>
            <person name="Fulton L."/>
            <person name="Fulton B."/>
            <person name="Courtney L."/>
            <person name="Fronick C."/>
            <person name="Harrison M."/>
            <person name="Strong C."/>
            <person name="Farmer C."/>
            <person name="Delahaunty K."/>
            <person name="Markovic C."/>
            <person name="Hall O."/>
            <person name="Minx P."/>
            <person name="Tomlinson C."/>
            <person name="Mitreva M."/>
            <person name="Nelson J."/>
            <person name="Hou S."/>
            <person name="Wollam A."/>
            <person name="Pepin K.H."/>
            <person name="Johnson M."/>
            <person name="Bhonagiri V."/>
            <person name="Nash W.E."/>
            <person name="Warren W."/>
            <person name="Chinwalla A."/>
            <person name="Mardis E.R."/>
            <person name="Wilson R.K."/>
        </authorList>
    </citation>
    <scope>NUCLEOTIDE SEQUENCE [LARGE SCALE GENOMIC DNA]</scope>
    <source>
        <strain evidence="10">DSM 14600</strain>
    </source>
</reference>
<dbReference type="STRING" id="626523.GCWU000342_00901"/>
<evidence type="ECO:0000313" key="10">
    <source>
        <dbReference type="EMBL" id="EEP28095.1"/>
    </source>
</evidence>
<dbReference type="SUPFAM" id="SSF89550">
    <property type="entry name" value="PHP domain-like"/>
    <property type="match status" value="1"/>
</dbReference>
<dbReference type="EC" id="3.1.3.15" evidence="3 8"/>
<dbReference type="EMBL" id="ACIP02000002">
    <property type="protein sequence ID" value="EEP28095.1"/>
    <property type="molecule type" value="Genomic_DNA"/>
</dbReference>
<protein>
    <recommendedName>
        <fullName evidence="3 8">Histidinol-phosphatase</fullName>
        <shortName evidence="8">HolPase</shortName>
        <ecNumber evidence="3 8">3.1.3.15</ecNumber>
    </recommendedName>
</protein>
<dbReference type="InterPro" id="IPR010140">
    <property type="entry name" value="Histidinol_P_phosphatase_HisJ"/>
</dbReference>
<comment type="similarity">
    <text evidence="2 8">Belongs to the PHP hydrolase family. HisK subfamily.</text>
</comment>
<evidence type="ECO:0000256" key="6">
    <source>
        <dbReference type="ARBA" id="ARBA00023102"/>
    </source>
</evidence>
<comment type="pathway">
    <text evidence="1 8">Amino-acid biosynthesis; L-histidine biosynthesis; L-histidine from 5-phospho-alpha-D-ribose 1-diphosphate: step 8/9.</text>
</comment>
<sequence>MNAEILYDCHMHTSFSGDSEAPMEEMVRTARKKGLAGITFTDHLDWDYHEKPGLFDLDLKSYTESVRAMQAKYNDDGFHIYYGIELGLQPHLAERHARLLARYPFDYVIGSTHVVDGYDPYYPLYFEKFGVQEGLRRYYRMILENIRAFPLFDSLGHLDYILRYLSPLPEELTYKPDGSPYGNADFMAEIDAILLELISRGIALELNTGSYRKGRLDPNPERMVLKRYYELGGRKITLGADAHTPEHIALGFTEIPAGYPLNQKEHFSSALSLLKETGFDSYLIFDGRKPRKIHL</sequence>
<evidence type="ECO:0000256" key="2">
    <source>
        <dbReference type="ARBA" id="ARBA00009152"/>
    </source>
</evidence>
<evidence type="ECO:0000256" key="3">
    <source>
        <dbReference type="ARBA" id="ARBA00013085"/>
    </source>
</evidence>
<dbReference type="PANTHER" id="PTHR21039">
    <property type="entry name" value="HISTIDINOL PHOSPHATASE-RELATED"/>
    <property type="match status" value="1"/>
</dbReference>
<dbReference type="Proteomes" id="UP000003494">
    <property type="component" value="Unassembled WGS sequence"/>
</dbReference>
<dbReference type="InterPro" id="IPR016195">
    <property type="entry name" value="Pol/histidinol_Pase-like"/>
</dbReference>
<gene>
    <name evidence="10" type="ORF">GCWU000342_00901</name>
</gene>
<evidence type="ECO:0000313" key="11">
    <source>
        <dbReference type="Proteomes" id="UP000003494"/>
    </source>
</evidence>
<dbReference type="GO" id="GO:0004401">
    <property type="term" value="F:histidinol-phosphatase activity"/>
    <property type="evidence" value="ECO:0007669"/>
    <property type="project" value="UniProtKB-UniRule"/>
</dbReference>
<evidence type="ECO:0000256" key="7">
    <source>
        <dbReference type="ARBA" id="ARBA00049158"/>
    </source>
</evidence>
<feature type="domain" description="Polymerase/histidinol phosphatase N-terminal" evidence="9">
    <location>
        <begin position="7"/>
        <end position="90"/>
    </location>
</feature>
<organism evidence="10 11">
    <name type="scientific">Shuttleworthella satelles DSM 14600</name>
    <dbReference type="NCBI Taxonomy" id="626523"/>
    <lineage>
        <taxon>Bacteria</taxon>
        <taxon>Bacillati</taxon>
        <taxon>Bacillota</taxon>
        <taxon>Clostridia</taxon>
        <taxon>Lachnospirales</taxon>
        <taxon>Lachnospiraceae</taxon>
        <taxon>Shuttleworthella</taxon>
    </lineage>
</organism>
<comment type="catalytic activity">
    <reaction evidence="7 8">
        <text>L-histidinol phosphate + H2O = L-histidinol + phosphate</text>
        <dbReference type="Rhea" id="RHEA:14465"/>
        <dbReference type="ChEBI" id="CHEBI:15377"/>
        <dbReference type="ChEBI" id="CHEBI:43474"/>
        <dbReference type="ChEBI" id="CHEBI:57699"/>
        <dbReference type="ChEBI" id="CHEBI:57980"/>
        <dbReference type="EC" id="3.1.3.15"/>
    </reaction>
</comment>
<accession>C4GAF3</accession>
<comment type="caution">
    <text evidence="10">The sequence shown here is derived from an EMBL/GenBank/DDBJ whole genome shotgun (WGS) entry which is preliminary data.</text>
</comment>
<dbReference type="HOGENOM" id="CLU_054611_3_0_9"/>
<dbReference type="SMART" id="SM00481">
    <property type="entry name" value="POLIIIAc"/>
    <property type="match status" value="1"/>
</dbReference>
<evidence type="ECO:0000256" key="5">
    <source>
        <dbReference type="ARBA" id="ARBA00022801"/>
    </source>
</evidence>
<keyword evidence="5 8" id="KW-0378">Hydrolase</keyword>
<evidence type="ECO:0000256" key="1">
    <source>
        <dbReference type="ARBA" id="ARBA00004970"/>
    </source>
</evidence>
<evidence type="ECO:0000256" key="8">
    <source>
        <dbReference type="RuleBase" id="RU366003"/>
    </source>
</evidence>
<dbReference type="RefSeq" id="WP_006905915.1">
    <property type="nucleotide sequence ID" value="NZ_GG665866.1"/>
</dbReference>
<keyword evidence="4 8" id="KW-0028">Amino-acid biosynthesis</keyword>
<evidence type="ECO:0000256" key="4">
    <source>
        <dbReference type="ARBA" id="ARBA00022605"/>
    </source>
</evidence>
<dbReference type="Gene3D" id="3.20.20.140">
    <property type="entry name" value="Metal-dependent hydrolases"/>
    <property type="match status" value="1"/>
</dbReference>
<dbReference type="GO" id="GO:0000105">
    <property type="term" value="P:L-histidine biosynthetic process"/>
    <property type="evidence" value="ECO:0007669"/>
    <property type="project" value="UniProtKB-UniRule"/>
</dbReference>
<dbReference type="AlphaFoldDB" id="C4GAF3"/>
<dbReference type="NCBIfam" id="TIGR01856">
    <property type="entry name" value="hisJ_fam"/>
    <property type="match status" value="1"/>
</dbReference>
<dbReference type="UniPathway" id="UPA00031">
    <property type="reaction ID" value="UER00013"/>
</dbReference>
<keyword evidence="6 8" id="KW-0368">Histidine biosynthesis</keyword>
<keyword evidence="11" id="KW-1185">Reference proteome</keyword>
<evidence type="ECO:0000259" key="9">
    <source>
        <dbReference type="SMART" id="SM00481"/>
    </source>
</evidence>
<proteinExistence type="inferred from homology"/>
<dbReference type="eggNOG" id="COG1387">
    <property type="taxonomic scope" value="Bacteria"/>
</dbReference>
<dbReference type="InterPro" id="IPR003141">
    <property type="entry name" value="Pol/His_phosphatase_N"/>
</dbReference>